<evidence type="ECO:0000313" key="1">
    <source>
        <dbReference type="EMBL" id="MFD2174428.1"/>
    </source>
</evidence>
<keyword evidence="2" id="KW-1185">Reference proteome</keyword>
<reference evidence="2" key="1">
    <citation type="journal article" date="2019" name="Int. J. Syst. Evol. Microbiol.">
        <title>The Global Catalogue of Microorganisms (GCM) 10K type strain sequencing project: providing services to taxonomists for standard genome sequencing and annotation.</title>
        <authorList>
            <consortium name="The Broad Institute Genomics Platform"/>
            <consortium name="The Broad Institute Genome Sequencing Center for Infectious Disease"/>
            <person name="Wu L."/>
            <person name="Ma J."/>
        </authorList>
    </citation>
    <scope>NUCLEOTIDE SEQUENCE [LARGE SCALE GENOMIC DNA]</scope>
    <source>
        <strain evidence="2">CCUG 55131</strain>
    </source>
</reference>
<comment type="caution">
    <text evidence="1">The sequence shown here is derived from an EMBL/GenBank/DDBJ whole genome shotgun (WGS) entry which is preliminary data.</text>
</comment>
<dbReference type="Proteomes" id="UP001597413">
    <property type="component" value="Unassembled WGS sequence"/>
</dbReference>
<sequence length="142" mass="16202">MTLRILQSHLSELGDAFLAGDFERYMACTVLPLEVRTRRATLWVEGELSLEEGFDCYFNEACAMGVERIERRAVSVTGVTNRCLFGRFASCWLRESAEVVLSYTAEITLETHRLGWKTSALGFRSEDTRWPLMPHKLMPGYA</sequence>
<name>A0ABW5A8D4_9RHOB</name>
<accession>A0ABW5A8D4</accession>
<evidence type="ECO:0000313" key="2">
    <source>
        <dbReference type="Proteomes" id="UP001597413"/>
    </source>
</evidence>
<dbReference type="EMBL" id="JBHUIX010000011">
    <property type="protein sequence ID" value="MFD2174428.1"/>
    <property type="molecule type" value="Genomic_DNA"/>
</dbReference>
<protein>
    <submittedName>
        <fullName evidence="1">Uncharacterized protein</fullName>
    </submittedName>
</protein>
<dbReference type="RefSeq" id="WP_377389905.1">
    <property type="nucleotide sequence ID" value="NZ_JBHUIX010000011.1"/>
</dbReference>
<proteinExistence type="predicted"/>
<gene>
    <name evidence="1" type="ORF">ACFSM0_10030</name>
</gene>
<organism evidence="1 2">
    <name type="scientific">Rhodobacter lacus</name>
    <dbReference type="NCBI Taxonomy" id="1641972"/>
    <lineage>
        <taxon>Bacteria</taxon>
        <taxon>Pseudomonadati</taxon>
        <taxon>Pseudomonadota</taxon>
        <taxon>Alphaproteobacteria</taxon>
        <taxon>Rhodobacterales</taxon>
        <taxon>Rhodobacter group</taxon>
        <taxon>Rhodobacter</taxon>
    </lineage>
</organism>